<feature type="region of interest" description="Disordered" evidence="1">
    <location>
        <begin position="314"/>
        <end position="412"/>
    </location>
</feature>
<dbReference type="EMBL" id="JANBOI010000075">
    <property type="protein sequence ID" value="KAJ1734429.1"/>
    <property type="molecule type" value="Genomic_DNA"/>
</dbReference>
<feature type="region of interest" description="Disordered" evidence="1">
    <location>
        <begin position="430"/>
        <end position="454"/>
    </location>
</feature>
<evidence type="ECO:0000313" key="3">
    <source>
        <dbReference type="EMBL" id="KAJ1734429.1"/>
    </source>
</evidence>
<evidence type="ECO:0000256" key="2">
    <source>
        <dbReference type="SAM" id="Phobius"/>
    </source>
</evidence>
<feature type="compositionally biased region" description="Polar residues" evidence="1">
    <location>
        <begin position="391"/>
        <end position="406"/>
    </location>
</feature>
<evidence type="ECO:0000256" key="1">
    <source>
        <dbReference type="SAM" id="MobiDB-lite"/>
    </source>
</evidence>
<organism evidence="3 4">
    <name type="scientific">Coemansia biformis</name>
    <dbReference type="NCBI Taxonomy" id="1286918"/>
    <lineage>
        <taxon>Eukaryota</taxon>
        <taxon>Fungi</taxon>
        <taxon>Fungi incertae sedis</taxon>
        <taxon>Zoopagomycota</taxon>
        <taxon>Kickxellomycotina</taxon>
        <taxon>Kickxellomycetes</taxon>
        <taxon>Kickxellales</taxon>
        <taxon>Kickxellaceae</taxon>
        <taxon>Coemansia</taxon>
    </lineage>
</organism>
<name>A0A9W7YIF8_9FUNG</name>
<feature type="transmembrane region" description="Helical" evidence="2">
    <location>
        <begin position="58"/>
        <end position="79"/>
    </location>
</feature>
<protein>
    <submittedName>
        <fullName evidence="3">Uncharacterized protein</fullName>
    </submittedName>
</protein>
<feature type="compositionally biased region" description="Polar residues" evidence="1">
    <location>
        <begin position="338"/>
        <end position="348"/>
    </location>
</feature>
<keyword evidence="2" id="KW-1133">Transmembrane helix</keyword>
<dbReference type="AlphaFoldDB" id="A0A9W7YIF8"/>
<proteinExistence type="predicted"/>
<keyword evidence="4" id="KW-1185">Reference proteome</keyword>
<sequence length="471" mass="50236">MKTGGCCTLLFAIGVVALVANCLELISFAKVVQMTDAAGLADGSKIAQTSRSPINPLAAARAALAVGAISLLVMSDFAAAIQRSMALIRLAAAVLLTVAWSTVVVQLTVVSLAGQCQPVRHGAGLAVVSDETRQACRLLHKGTIAAVAVWACWTLLATILVFLNTHSERMRPHPLDCEFSGIPLNIFGCDPPVRPPAAAAGAAKPALAPTGQSAACVPGQGHCYNGGGHHPLPPQKQPPYQHFGMAMAGPGQKHMAVRHLRSSWSNIDEESAASEPGRGDSQSLLASQSKTQLFLHSQSMLQQLYNIQNQQLQSMQPHMPHAHPQHHQHQHHRHISQDRTAANKQQSLPKAGVPSLARRRVQSVFHRSAHSLEPAIPEPPTEGDDSYRHPSYSTNEASEKSATTGHQRTRDEQLSMQQLAVQYSLRYGPGGRSMAPRGMAASSEQASGSFGDGTDYTDALSSHFGKRNTIG</sequence>
<feature type="compositionally biased region" description="Basic residues" evidence="1">
    <location>
        <begin position="320"/>
        <end position="334"/>
    </location>
</feature>
<feature type="transmembrane region" description="Helical" evidence="2">
    <location>
        <begin position="143"/>
        <end position="163"/>
    </location>
</feature>
<evidence type="ECO:0000313" key="4">
    <source>
        <dbReference type="Proteomes" id="UP001143981"/>
    </source>
</evidence>
<reference evidence="3" key="1">
    <citation type="submission" date="2022-07" db="EMBL/GenBank/DDBJ databases">
        <title>Phylogenomic reconstructions and comparative analyses of Kickxellomycotina fungi.</title>
        <authorList>
            <person name="Reynolds N.K."/>
            <person name="Stajich J.E."/>
            <person name="Barry K."/>
            <person name="Grigoriev I.V."/>
            <person name="Crous P."/>
            <person name="Smith M.E."/>
        </authorList>
    </citation>
    <scope>NUCLEOTIDE SEQUENCE</scope>
    <source>
        <strain evidence="3">BCRC 34381</strain>
    </source>
</reference>
<dbReference type="OrthoDB" id="5567423at2759"/>
<keyword evidence="2" id="KW-0472">Membrane</keyword>
<accession>A0A9W7YIF8</accession>
<dbReference type="Proteomes" id="UP001143981">
    <property type="component" value="Unassembled WGS sequence"/>
</dbReference>
<keyword evidence="2" id="KW-0812">Transmembrane</keyword>
<feature type="transmembrane region" description="Helical" evidence="2">
    <location>
        <begin position="86"/>
        <end position="109"/>
    </location>
</feature>
<gene>
    <name evidence="3" type="ORF">LPJ61_001078</name>
</gene>
<comment type="caution">
    <text evidence="3">The sequence shown here is derived from an EMBL/GenBank/DDBJ whole genome shotgun (WGS) entry which is preliminary data.</text>
</comment>